<dbReference type="GO" id="GO:0003690">
    <property type="term" value="F:double-stranded DNA binding"/>
    <property type="evidence" value="ECO:0007669"/>
    <property type="project" value="InterPro"/>
</dbReference>
<evidence type="ECO:0000313" key="2">
    <source>
        <dbReference type="Proteomes" id="UP000244066"/>
    </source>
</evidence>
<accession>A0A2R7Y598</accession>
<dbReference type="AlphaFoldDB" id="A0A2R7Y598"/>
<dbReference type="Proteomes" id="UP000244066">
    <property type="component" value="Unassembled WGS sequence"/>
</dbReference>
<reference evidence="1 2" key="1">
    <citation type="submission" date="2017-04" db="EMBL/GenBank/DDBJ databases">
        <title>Draft Aigarchaeota genome from a New Zealand hot spring.</title>
        <authorList>
            <person name="Reysenbach A.-L."/>
            <person name="Donaho J.A."/>
            <person name="Gerhart J."/>
            <person name="Kelley J.F."/>
            <person name="Kouba K."/>
            <person name="Podar M."/>
            <person name="Stott M."/>
        </authorList>
    </citation>
    <scope>NUCLEOTIDE SEQUENCE [LARGE SCALE GENOMIC DNA]</scope>
    <source>
        <strain evidence="1">NZ13_MG1</strain>
    </source>
</reference>
<evidence type="ECO:0000313" key="1">
    <source>
        <dbReference type="EMBL" id="PUA32716.1"/>
    </source>
</evidence>
<organism evidence="1 2">
    <name type="scientific">Candidatus Terraquivivens tikiterensis</name>
    <dbReference type="NCBI Taxonomy" id="1980982"/>
    <lineage>
        <taxon>Archaea</taxon>
        <taxon>Nitrososphaerota</taxon>
        <taxon>Candidatus Wolframiiraptoraceae</taxon>
        <taxon>Candidatus Terraquivivens</taxon>
    </lineage>
</organism>
<sequence>MPFQVAKLDMKPHGLKEELAADVGLTRPAWLSLEGNLYEDGGNYPLQRPSEGRLKDFPKNKQETLIQYDEPSLPDVV</sequence>
<dbReference type="PROSITE" id="PS00304">
    <property type="entry name" value="SASP_1"/>
    <property type="match status" value="1"/>
</dbReference>
<dbReference type="InterPro" id="IPR018126">
    <property type="entry name" value="SASP_alpha/beta-type_CS"/>
</dbReference>
<name>A0A2R7Y598_9ARCH</name>
<proteinExistence type="predicted"/>
<protein>
    <submittedName>
        <fullName evidence="1">Uncharacterized protein</fullName>
    </submittedName>
</protein>
<gene>
    <name evidence="1" type="ORF">B9J98_03850</name>
</gene>
<comment type="caution">
    <text evidence="1">The sequence shown here is derived from an EMBL/GenBank/DDBJ whole genome shotgun (WGS) entry which is preliminary data.</text>
</comment>
<dbReference type="GO" id="GO:0006265">
    <property type="term" value="P:DNA topological change"/>
    <property type="evidence" value="ECO:0007669"/>
    <property type="project" value="InterPro"/>
</dbReference>
<dbReference type="EMBL" id="NDWU01000007">
    <property type="protein sequence ID" value="PUA32716.1"/>
    <property type="molecule type" value="Genomic_DNA"/>
</dbReference>